<evidence type="ECO:0000256" key="2">
    <source>
        <dbReference type="PIRSR" id="PIRSR601310-3"/>
    </source>
</evidence>
<dbReference type="Pfam" id="PF01230">
    <property type="entry name" value="HIT"/>
    <property type="match status" value="1"/>
</dbReference>
<dbReference type="InterPro" id="IPR011146">
    <property type="entry name" value="HIT-like"/>
</dbReference>
<dbReference type="Gene3D" id="3.30.428.10">
    <property type="entry name" value="HIT-like"/>
    <property type="match status" value="1"/>
</dbReference>
<dbReference type="EMBL" id="ML213518">
    <property type="protein sequence ID" value="TFK48672.1"/>
    <property type="molecule type" value="Genomic_DNA"/>
</dbReference>
<dbReference type="OrthoDB" id="672793at2759"/>
<name>A0A5C3MV39_9AGAM</name>
<dbReference type="PRINTS" id="PR00332">
    <property type="entry name" value="HISTRIAD"/>
</dbReference>
<evidence type="ECO:0000259" key="5">
    <source>
        <dbReference type="PROSITE" id="PS51084"/>
    </source>
</evidence>
<sequence>MTSFIIRDHVSRPAPPSWQPDAHSDCPFCRIVAGDSPAFRVYETERVVAFLDILPLRPGHTLVVPKRHTARVSELAGEDAAAVGEAVSRVAGALVKAMGNTALNVVCNQEYAQAVHHVHYHVIPAPTFDSATKVSPPMNETGTGRVLSQGEMHRKEFENRSELDEEEGEELARRIRAQL</sequence>
<dbReference type="InterPro" id="IPR001310">
    <property type="entry name" value="Histidine_triad_HIT"/>
</dbReference>
<protein>
    <submittedName>
        <fullName evidence="6">HIT-like protein</fullName>
    </submittedName>
</protein>
<evidence type="ECO:0000256" key="3">
    <source>
        <dbReference type="PROSITE-ProRule" id="PRU00464"/>
    </source>
</evidence>
<evidence type="ECO:0000313" key="7">
    <source>
        <dbReference type="Proteomes" id="UP000305948"/>
    </source>
</evidence>
<dbReference type="SUPFAM" id="SSF54197">
    <property type="entry name" value="HIT-like"/>
    <property type="match status" value="1"/>
</dbReference>
<dbReference type="GO" id="GO:0003824">
    <property type="term" value="F:catalytic activity"/>
    <property type="evidence" value="ECO:0007669"/>
    <property type="project" value="InterPro"/>
</dbReference>
<feature type="region of interest" description="Disordered" evidence="4">
    <location>
        <begin position="153"/>
        <end position="179"/>
    </location>
</feature>
<proteinExistence type="predicted"/>
<dbReference type="GO" id="GO:0009117">
    <property type="term" value="P:nucleotide metabolic process"/>
    <property type="evidence" value="ECO:0007669"/>
    <property type="project" value="TreeGrafter"/>
</dbReference>
<feature type="short sequence motif" description="Histidine triad motif" evidence="2 3">
    <location>
        <begin position="117"/>
        <end position="121"/>
    </location>
</feature>
<dbReference type="AlphaFoldDB" id="A0A5C3MV39"/>
<dbReference type="InterPro" id="IPR036265">
    <property type="entry name" value="HIT-like_sf"/>
</dbReference>
<evidence type="ECO:0000256" key="1">
    <source>
        <dbReference type="PIRSR" id="PIRSR601310-1"/>
    </source>
</evidence>
<dbReference type="PANTHER" id="PTHR46648:SF1">
    <property type="entry name" value="ADENOSINE 5'-MONOPHOSPHORAMIDASE HNT1"/>
    <property type="match status" value="1"/>
</dbReference>
<feature type="domain" description="HIT" evidence="5">
    <location>
        <begin position="27"/>
        <end position="132"/>
    </location>
</feature>
<evidence type="ECO:0000256" key="4">
    <source>
        <dbReference type="SAM" id="MobiDB-lite"/>
    </source>
</evidence>
<feature type="active site" description="Tele-AMP-histidine intermediate" evidence="1">
    <location>
        <position position="119"/>
    </location>
</feature>
<gene>
    <name evidence="6" type="ORF">OE88DRAFT_1634307</name>
</gene>
<organism evidence="6 7">
    <name type="scientific">Heliocybe sulcata</name>
    <dbReference type="NCBI Taxonomy" id="5364"/>
    <lineage>
        <taxon>Eukaryota</taxon>
        <taxon>Fungi</taxon>
        <taxon>Dikarya</taxon>
        <taxon>Basidiomycota</taxon>
        <taxon>Agaricomycotina</taxon>
        <taxon>Agaricomycetes</taxon>
        <taxon>Gloeophyllales</taxon>
        <taxon>Gloeophyllaceae</taxon>
        <taxon>Heliocybe</taxon>
    </lineage>
</organism>
<feature type="compositionally biased region" description="Basic and acidic residues" evidence="4">
    <location>
        <begin position="153"/>
        <end position="162"/>
    </location>
</feature>
<dbReference type="PROSITE" id="PS51084">
    <property type="entry name" value="HIT_2"/>
    <property type="match status" value="1"/>
</dbReference>
<dbReference type="Proteomes" id="UP000305948">
    <property type="component" value="Unassembled WGS sequence"/>
</dbReference>
<reference evidence="6 7" key="1">
    <citation type="journal article" date="2019" name="Nat. Ecol. Evol.">
        <title>Megaphylogeny resolves global patterns of mushroom evolution.</title>
        <authorList>
            <person name="Varga T."/>
            <person name="Krizsan K."/>
            <person name="Foldi C."/>
            <person name="Dima B."/>
            <person name="Sanchez-Garcia M."/>
            <person name="Sanchez-Ramirez S."/>
            <person name="Szollosi G.J."/>
            <person name="Szarkandi J.G."/>
            <person name="Papp V."/>
            <person name="Albert L."/>
            <person name="Andreopoulos W."/>
            <person name="Angelini C."/>
            <person name="Antonin V."/>
            <person name="Barry K.W."/>
            <person name="Bougher N.L."/>
            <person name="Buchanan P."/>
            <person name="Buyck B."/>
            <person name="Bense V."/>
            <person name="Catcheside P."/>
            <person name="Chovatia M."/>
            <person name="Cooper J."/>
            <person name="Damon W."/>
            <person name="Desjardin D."/>
            <person name="Finy P."/>
            <person name="Geml J."/>
            <person name="Haridas S."/>
            <person name="Hughes K."/>
            <person name="Justo A."/>
            <person name="Karasinski D."/>
            <person name="Kautmanova I."/>
            <person name="Kiss B."/>
            <person name="Kocsube S."/>
            <person name="Kotiranta H."/>
            <person name="LaButti K.M."/>
            <person name="Lechner B.E."/>
            <person name="Liimatainen K."/>
            <person name="Lipzen A."/>
            <person name="Lukacs Z."/>
            <person name="Mihaltcheva S."/>
            <person name="Morgado L.N."/>
            <person name="Niskanen T."/>
            <person name="Noordeloos M.E."/>
            <person name="Ohm R.A."/>
            <person name="Ortiz-Santana B."/>
            <person name="Ovrebo C."/>
            <person name="Racz N."/>
            <person name="Riley R."/>
            <person name="Savchenko A."/>
            <person name="Shiryaev A."/>
            <person name="Soop K."/>
            <person name="Spirin V."/>
            <person name="Szebenyi C."/>
            <person name="Tomsovsky M."/>
            <person name="Tulloss R.E."/>
            <person name="Uehling J."/>
            <person name="Grigoriev I.V."/>
            <person name="Vagvolgyi C."/>
            <person name="Papp T."/>
            <person name="Martin F.M."/>
            <person name="Miettinen O."/>
            <person name="Hibbett D.S."/>
            <person name="Nagy L.G."/>
        </authorList>
    </citation>
    <scope>NUCLEOTIDE SEQUENCE [LARGE SCALE GENOMIC DNA]</scope>
    <source>
        <strain evidence="6 7">OMC1185</strain>
    </source>
</reference>
<dbReference type="STRING" id="5364.A0A5C3MV39"/>
<keyword evidence="7" id="KW-1185">Reference proteome</keyword>
<accession>A0A5C3MV39</accession>
<evidence type="ECO:0000313" key="6">
    <source>
        <dbReference type="EMBL" id="TFK48672.1"/>
    </source>
</evidence>
<dbReference type="PANTHER" id="PTHR46648">
    <property type="entry name" value="HIT FAMILY PROTEIN 1"/>
    <property type="match status" value="1"/>
</dbReference>